<dbReference type="InParanoid" id="T1FQD3"/>
<keyword evidence="2" id="KW-0812">Transmembrane</keyword>
<dbReference type="KEGG" id="hro:HELRODRAFT_188796"/>
<dbReference type="GeneID" id="20211030"/>
<evidence type="ECO:0000313" key="4">
    <source>
        <dbReference type="EMBL" id="ESO02654.1"/>
    </source>
</evidence>
<evidence type="ECO:0008006" key="7">
    <source>
        <dbReference type="Google" id="ProtNLM"/>
    </source>
</evidence>
<proteinExistence type="predicted"/>
<evidence type="ECO:0000256" key="3">
    <source>
        <dbReference type="SAM" id="SignalP"/>
    </source>
</evidence>
<dbReference type="CTD" id="20211030"/>
<sequence length="635" mass="71686">MYCFRVIVIFLYLVLPKAVAQIEMDKSQATVGKKGEIMTLPSGSSSYTYWYRHKVDTSERFDPNGIKAETKNSGFYTRRYMLTSYEYHLVAVVEQDFQITIEPEEAFDGEEIIIRCNFIIGVGNPPTKQDITILQGTQALESYKPQHDGANRASIYKIEKRINVVKNQSNDFTCKWEFAGEDSETQHIQIKWFVRKSISIYAGKRPSTSKQRKPTSRKITQTTKPPPIVTKQSNRGLKRKICVGIFIAFAILCLIFGLVYFVANRKDGLFKRFPESKTQKLRIENYRTTILIHIRVELTIIIRTLPHLTKARPRTTAVEEWRGGGGEGWEHQPLELGRLPQGWGTGQGMKNIDKNNNNNINNCRNYNNSNDINNELEKLGRVVGTKWSVTPYKGVVLTKEQHSWFYEGCDGFFIVRRLGLKQVFIQFTAITKEDLKIRIEPASLHHGDLINVSCSVSIYLDGRYYMGAVQLGIMNGGKCIGGQEWGTNTDVNLYTLRANQVYYANISNPTYTCAFFAEGKQLSYLGNKLYDIKVVGTEEINASVYETAESIPPTTPTTTTVPISTAGKTTKKIEAVTKGAKMLVLLVAVCIIGGGLVFMYTRADKKQTPEGSDRRRNCNHSKSTSELLSAAAEHI</sequence>
<evidence type="ECO:0000313" key="5">
    <source>
        <dbReference type="EnsemblMetazoa" id="HelroP188796"/>
    </source>
</evidence>
<gene>
    <name evidence="5" type="primary">20211030</name>
    <name evidence="4" type="ORF">HELRODRAFT_188796</name>
</gene>
<dbReference type="Proteomes" id="UP000015101">
    <property type="component" value="Unassembled WGS sequence"/>
</dbReference>
<name>T1FQD3_HELRO</name>
<dbReference type="RefSeq" id="XP_009020062.1">
    <property type="nucleotide sequence ID" value="XM_009021814.1"/>
</dbReference>
<dbReference type="EMBL" id="AMQM01000980">
    <property type="status" value="NOT_ANNOTATED_CDS"/>
    <property type="molecule type" value="Genomic_DNA"/>
</dbReference>
<organism evidence="5 6">
    <name type="scientific">Helobdella robusta</name>
    <name type="common">Californian leech</name>
    <dbReference type="NCBI Taxonomy" id="6412"/>
    <lineage>
        <taxon>Eukaryota</taxon>
        <taxon>Metazoa</taxon>
        <taxon>Spiralia</taxon>
        <taxon>Lophotrochozoa</taxon>
        <taxon>Annelida</taxon>
        <taxon>Clitellata</taxon>
        <taxon>Hirudinea</taxon>
        <taxon>Rhynchobdellida</taxon>
        <taxon>Glossiphoniidae</taxon>
        <taxon>Helobdella</taxon>
    </lineage>
</organism>
<feature type="compositionally biased region" description="Basic and acidic residues" evidence="1">
    <location>
        <begin position="606"/>
        <end position="616"/>
    </location>
</feature>
<keyword evidence="2" id="KW-0472">Membrane</keyword>
<feature type="transmembrane region" description="Helical" evidence="2">
    <location>
        <begin position="243"/>
        <end position="263"/>
    </location>
</feature>
<evidence type="ECO:0000313" key="6">
    <source>
        <dbReference type="Proteomes" id="UP000015101"/>
    </source>
</evidence>
<feature type="transmembrane region" description="Helical" evidence="2">
    <location>
        <begin position="582"/>
        <end position="600"/>
    </location>
</feature>
<feature type="signal peptide" evidence="3">
    <location>
        <begin position="1"/>
        <end position="20"/>
    </location>
</feature>
<dbReference type="HOGENOM" id="CLU_431024_0_0_1"/>
<protein>
    <recommendedName>
        <fullName evidence="7">Ig-like domain-containing protein</fullName>
    </recommendedName>
</protein>
<reference evidence="4 6" key="2">
    <citation type="journal article" date="2013" name="Nature">
        <title>Insights into bilaterian evolution from three spiralian genomes.</title>
        <authorList>
            <person name="Simakov O."/>
            <person name="Marletaz F."/>
            <person name="Cho S.J."/>
            <person name="Edsinger-Gonzales E."/>
            <person name="Havlak P."/>
            <person name="Hellsten U."/>
            <person name="Kuo D.H."/>
            <person name="Larsson T."/>
            <person name="Lv J."/>
            <person name="Arendt D."/>
            <person name="Savage R."/>
            <person name="Osoegawa K."/>
            <person name="de Jong P."/>
            <person name="Grimwood J."/>
            <person name="Chapman J.A."/>
            <person name="Shapiro H."/>
            <person name="Aerts A."/>
            <person name="Otillar R.P."/>
            <person name="Terry A.Y."/>
            <person name="Boore J.L."/>
            <person name="Grigoriev I.V."/>
            <person name="Lindberg D.R."/>
            <person name="Seaver E.C."/>
            <person name="Weisblat D.A."/>
            <person name="Putnam N.H."/>
            <person name="Rokhsar D.S."/>
        </authorList>
    </citation>
    <scope>NUCLEOTIDE SEQUENCE</scope>
</reference>
<accession>T1FQD3</accession>
<reference evidence="6" key="1">
    <citation type="submission" date="2012-12" db="EMBL/GenBank/DDBJ databases">
        <authorList>
            <person name="Hellsten U."/>
            <person name="Grimwood J."/>
            <person name="Chapman J.A."/>
            <person name="Shapiro H."/>
            <person name="Aerts A."/>
            <person name="Otillar R.P."/>
            <person name="Terry A.Y."/>
            <person name="Boore J.L."/>
            <person name="Simakov O."/>
            <person name="Marletaz F."/>
            <person name="Cho S.-J."/>
            <person name="Edsinger-Gonzales E."/>
            <person name="Havlak P."/>
            <person name="Kuo D.-H."/>
            <person name="Larsson T."/>
            <person name="Lv J."/>
            <person name="Arendt D."/>
            <person name="Savage R."/>
            <person name="Osoegawa K."/>
            <person name="de Jong P."/>
            <person name="Lindberg D.R."/>
            <person name="Seaver E.C."/>
            <person name="Weisblat D.A."/>
            <person name="Putnam N.H."/>
            <person name="Grigoriev I.V."/>
            <person name="Rokhsar D.S."/>
        </authorList>
    </citation>
    <scope>NUCLEOTIDE SEQUENCE</scope>
</reference>
<reference evidence="5" key="3">
    <citation type="submission" date="2015-06" db="UniProtKB">
        <authorList>
            <consortium name="EnsemblMetazoa"/>
        </authorList>
    </citation>
    <scope>IDENTIFICATION</scope>
</reference>
<feature type="chain" id="PRO_5010980883" description="Ig-like domain-containing protein" evidence="3">
    <location>
        <begin position="21"/>
        <end position="635"/>
    </location>
</feature>
<keyword evidence="3" id="KW-0732">Signal</keyword>
<evidence type="ECO:0000256" key="1">
    <source>
        <dbReference type="SAM" id="MobiDB-lite"/>
    </source>
</evidence>
<feature type="region of interest" description="Disordered" evidence="1">
    <location>
        <begin position="205"/>
        <end position="226"/>
    </location>
</feature>
<feature type="region of interest" description="Disordered" evidence="1">
    <location>
        <begin position="606"/>
        <end position="635"/>
    </location>
</feature>
<dbReference type="AlphaFoldDB" id="T1FQD3"/>
<dbReference type="EnsemblMetazoa" id="HelroT188796">
    <property type="protein sequence ID" value="HelroP188796"/>
    <property type="gene ID" value="HelroG188796"/>
</dbReference>
<evidence type="ECO:0000256" key="2">
    <source>
        <dbReference type="SAM" id="Phobius"/>
    </source>
</evidence>
<dbReference type="EMBL" id="AMQM01000979">
    <property type="status" value="NOT_ANNOTATED_CDS"/>
    <property type="molecule type" value="Genomic_DNA"/>
</dbReference>
<keyword evidence="2" id="KW-1133">Transmembrane helix</keyword>
<keyword evidence="6" id="KW-1185">Reference proteome</keyword>
<dbReference type="EMBL" id="KB096742">
    <property type="protein sequence ID" value="ESO02654.1"/>
    <property type="molecule type" value="Genomic_DNA"/>
</dbReference>